<proteinExistence type="predicted"/>
<evidence type="ECO:0000256" key="2">
    <source>
        <dbReference type="SAM" id="SignalP"/>
    </source>
</evidence>
<feature type="compositionally biased region" description="Low complexity" evidence="1">
    <location>
        <begin position="61"/>
        <end position="77"/>
    </location>
</feature>
<feature type="chain" id="PRO_5047344188" description="Ig-like domain-containing protein" evidence="2">
    <location>
        <begin position="22"/>
        <end position="183"/>
    </location>
</feature>
<dbReference type="Proteomes" id="UP001597045">
    <property type="component" value="Unassembled WGS sequence"/>
</dbReference>
<evidence type="ECO:0000256" key="1">
    <source>
        <dbReference type="SAM" id="MobiDB-lite"/>
    </source>
</evidence>
<evidence type="ECO:0008006" key="5">
    <source>
        <dbReference type="Google" id="ProtNLM"/>
    </source>
</evidence>
<keyword evidence="4" id="KW-1185">Reference proteome</keyword>
<dbReference type="PROSITE" id="PS51257">
    <property type="entry name" value="PROKAR_LIPOPROTEIN"/>
    <property type="match status" value="1"/>
</dbReference>
<keyword evidence="2" id="KW-0732">Signal</keyword>
<evidence type="ECO:0000313" key="3">
    <source>
        <dbReference type="EMBL" id="MFD1045026.1"/>
    </source>
</evidence>
<protein>
    <recommendedName>
        <fullName evidence="5">Ig-like domain-containing protein</fullName>
    </recommendedName>
</protein>
<feature type="region of interest" description="Disordered" evidence="1">
    <location>
        <begin position="24"/>
        <end position="82"/>
    </location>
</feature>
<gene>
    <name evidence="3" type="ORF">ACFQ1S_05165</name>
</gene>
<reference evidence="4" key="1">
    <citation type="journal article" date="2019" name="Int. J. Syst. Evol. Microbiol.">
        <title>The Global Catalogue of Microorganisms (GCM) 10K type strain sequencing project: providing services to taxonomists for standard genome sequencing and annotation.</title>
        <authorList>
            <consortium name="The Broad Institute Genomics Platform"/>
            <consortium name="The Broad Institute Genome Sequencing Center for Infectious Disease"/>
            <person name="Wu L."/>
            <person name="Ma J."/>
        </authorList>
    </citation>
    <scope>NUCLEOTIDE SEQUENCE [LARGE SCALE GENOMIC DNA]</scope>
    <source>
        <strain evidence="4">JCM 31486</strain>
    </source>
</reference>
<dbReference type="EMBL" id="JBHTIS010000186">
    <property type="protein sequence ID" value="MFD1045026.1"/>
    <property type="molecule type" value="Genomic_DNA"/>
</dbReference>
<feature type="signal peptide" evidence="2">
    <location>
        <begin position="1"/>
        <end position="21"/>
    </location>
</feature>
<evidence type="ECO:0000313" key="4">
    <source>
        <dbReference type="Proteomes" id="UP001597045"/>
    </source>
</evidence>
<comment type="caution">
    <text evidence="3">The sequence shown here is derived from an EMBL/GenBank/DDBJ whole genome shotgun (WGS) entry which is preliminary data.</text>
</comment>
<name>A0ABW3M4T4_9PSEU</name>
<organism evidence="3 4">
    <name type="scientific">Kibdelosporangium lantanae</name>
    <dbReference type="NCBI Taxonomy" id="1497396"/>
    <lineage>
        <taxon>Bacteria</taxon>
        <taxon>Bacillati</taxon>
        <taxon>Actinomycetota</taxon>
        <taxon>Actinomycetes</taxon>
        <taxon>Pseudonocardiales</taxon>
        <taxon>Pseudonocardiaceae</taxon>
        <taxon>Kibdelosporangium</taxon>
    </lineage>
</organism>
<sequence length="183" mass="18588">MMRTGHLAGIIALLAALTACGAQTGSPVAASTPPIPTDTSTTTTSSQPPAEKQPDQVAQQTTTRTTTTSSSNVVTTRPPQATATISVVKQPTCPVHGTPDAPFTSPGTDVVIEWKVTGATGAAIAVDNPNTYGAYGTYGATGQLTLAFGCTDKPGKTTHTYTVWPAGNKNVSKTISVSATNNP</sequence>
<feature type="compositionally biased region" description="Low complexity" evidence="1">
    <location>
        <begin position="37"/>
        <end position="49"/>
    </location>
</feature>
<accession>A0ABW3M4T4</accession>